<comment type="caution">
    <text evidence="2">The sequence shown here is derived from an EMBL/GenBank/DDBJ whole genome shotgun (WGS) entry which is preliminary data.</text>
</comment>
<organism evidence="2 3">
    <name type="scientific">Hypothenemus hampei</name>
    <name type="common">Coffee berry borer</name>
    <dbReference type="NCBI Taxonomy" id="57062"/>
    <lineage>
        <taxon>Eukaryota</taxon>
        <taxon>Metazoa</taxon>
        <taxon>Ecdysozoa</taxon>
        <taxon>Arthropoda</taxon>
        <taxon>Hexapoda</taxon>
        <taxon>Insecta</taxon>
        <taxon>Pterygota</taxon>
        <taxon>Neoptera</taxon>
        <taxon>Endopterygota</taxon>
        <taxon>Coleoptera</taxon>
        <taxon>Polyphaga</taxon>
        <taxon>Cucujiformia</taxon>
        <taxon>Curculionidae</taxon>
        <taxon>Scolytinae</taxon>
        <taxon>Hypothenemus</taxon>
    </lineage>
</organism>
<accession>A0ABD1ES44</accession>
<reference evidence="2 3" key="1">
    <citation type="submission" date="2024-05" db="EMBL/GenBank/DDBJ databases">
        <title>Genetic variation in Jamaican populations of the coffee berry borer (Hypothenemus hampei).</title>
        <authorList>
            <person name="Errbii M."/>
            <person name="Myrie A."/>
        </authorList>
    </citation>
    <scope>NUCLEOTIDE SEQUENCE [LARGE SCALE GENOMIC DNA]</scope>
    <source>
        <strain evidence="2">JA-Hopewell-2020-01-JO</strain>
        <tissue evidence="2">Whole body</tissue>
    </source>
</reference>
<keyword evidence="3" id="KW-1185">Reference proteome</keyword>
<dbReference type="AlphaFoldDB" id="A0ABD1ES44"/>
<evidence type="ECO:0000313" key="3">
    <source>
        <dbReference type="Proteomes" id="UP001566132"/>
    </source>
</evidence>
<gene>
    <name evidence="2" type="ORF">ABEB36_006746</name>
</gene>
<dbReference type="Proteomes" id="UP001566132">
    <property type="component" value="Unassembled WGS sequence"/>
</dbReference>
<feature type="region of interest" description="Disordered" evidence="1">
    <location>
        <begin position="34"/>
        <end position="92"/>
    </location>
</feature>
<protein>
    <submittedName>
        <fullName evidence="2">Uncharacterized protein</fullName>
    </submittedName>
</protein>
<feature type="compositionally biased region" description="Polar residues" evidence="1">
    <location>
        <begin position="54"/>
        <end position="64"/>
    </location>
</feature>
<feature type="compositionally biased region" description="Polar residues" evidence="1">
    <location>
        <begin position="35"/>
        <end position="45"/>
    </location>
</feature>
<dbReference type="EMBL" id="JBDJPC010000005">
    <property type="protein sequence ID" value="KAL1501425.1"/>
    <property type="molecule type" value="Genomic_DNA"/>
</dbReference>
<name>A0ABD1ES44_HYPHA</name>
<evidence type="ECO:0000313" key="2">
    <source>
        <dbReference type="EMBL" id="KAL1501425.1"/>
    </source>
</evidence>
<sequence length="92" mass="10923">MSFTITRFISARFFLIGNYIENCIQYERNDIMDNRANQKNPNNWKTKGHDQKPSDWNNSSATKKSLTKAEQDFRSQQKNPNNDLFYKTPRKS</sequence>
<evidence type="ECO:0000256" key="1">
    <source>
        <dbReference type="SAM" id="MobiDB-lite"/>
    </source>
</evidence>
<proteinExistence type="predicted"/>